<reference evidence="4 5" key="1">
    <citation type="journal article" date="2019" name="Sci. Rep.">
        <title>Nanopore sequencing improves the draft genome of the human pathogenic amoeba Naegleria fowleri.</title>
        <authorList>
            <person name="Liechti N."/>
            <person name="Schurch N."/>
            <person name="Bruggmann R."/>
            <person name="Wittwer M."/>
        </authorList>
    </citation>
    <scope>NUCLEOTIDE SEQUENCE [LARGE SCALE GENOMIC DNA]</scope>
    <source>
        <strain evidence="4 5">ATCC 30894</strain>
    </source>
</reference>
<dbReference type="OrthoDB" id="10250130at2759"/>
<gene>
    <name evidence="4" type="ORF">FDP41_003300</name>
</gene>
<dbReference type="VEuPathDB" id="AmoebaDB:NF0040000"/>
<dbReference type="AlphaFoldDB" id="A0A6A5BVN2"/>
<dbReference type="RefSeq" id="XP_044562691.1">
    <property type="nucleotide sequence ID" value="XM_044706590.1"/>
</dbReference>
<keyword evidence="1" id="KW-0880">Kelch repeat</keyword>
<organism evidence="4 5">
    <name type="scientific">Naegleria fowleri</name>
    <name type="common">Brain eating amoeba</name>
    <dbReference type="NCBI Taxonomy" id="5763"/>
    <lineage>
        <taxon>Eukaryota</taxon>
        <taxon>Discoba</taxon>
        <taxon>Heterolobosea</taxon>
        <taxon>Tetramitia</taxon>
        <taxon>Eutetramitia</taxon>
        <taxon>Vahlkampfiidae</taxon>
        <taxon>Naegleria</taxon>
    </lineage>
</organism>
<dbReference type="SUPFAM" id="SSF50965">
    <property type="entry name" value="Galactose oxidase, central domain"/>
    <property type="match status" value="1"/>
</dbReference>
<dbReference type="InterPro" id="IPR015915">
    <property type="entry name" value="Kelch-typ_b-propeller"/>
</dbReference>
<dbReference type="InterPro" id="IPR056737">
    <property type="entry name" value="Beta-prop_ATRN-MKLN-like"/>
</dbReference>
<dbReference type="GeneID" id="68110518"/>
<name>A0A6A5BVN2_NAEFO</name>
<dbReference type="InterPro" id="IPR011043">
    <property type="entry name" value="Gal_Oxase/kelch_b-propeller"/>
</dbReference>
<evidence type="ECO:0000256" key="1">
    <source>
        <dbReference type="ARBA" id="ARBA00022441"/>
    </source>
</evidence>
<dbReference type="VEuPathDB" id="AmoebaDB:NfTy_060360"/>
<dbReference type="Gene3D" id="2.120.10.80">
    <property type="entry name" value="Kelch-type beta propeller"/>
    <property type="match status" value="1"/>
</dbReference>
<sequence length="412" mass="47195">MVPYKHVHLYRSIASSKSSLSDTTSTASSLKESNWFRPKAIIKSPSDLARQEDGVLEQATYSREYHHDEFSIGVSDSHICITEGDLVYFWGGRNSTKGRIHVYDMSLNRWLPPIEPISILVPQTRYYHGFVKQGKDPIFWLYGGVNEEPPNQSKWTNELYSFNLTTRMWYKHANGPSPLRGHIFLYRKSNHSLLLYSGNNSYSTNEMYEYDISNCIWEKIVQKNYISARAYASGNIIYRQGKELLIVYGGDVGVGGQELSDELCIYDFSEQTWRIVDLMGTSIPPPLFGHANSTCQISPTELLIYGGCDDQYIPYAHCFIYNFVTEQWKSLAVANIKALNCSSMFIDKKRGKIHLYGGYDSGARSNIFMTIEMNTILNYTCLRAFPNLFPALMRENLTDISILAYDVHHMHD</sequence>
<dbReference type="EMBL" id="VFQX01000033">
    <property type="protein sequence ID" value="KAF0977978.1"/>
    <property type="molecule type" value="Genomic_DNA"/>
</dbReference>
<keyword evidence="2" id="KW-0677">Repeat</keyword>
<dbReference type="PANTHER" id="PTHR46093:SF18">
    <property type="entry name" value="FIBRONECTIN TYPE-III DOMAIN-CONTAINING PROTEIN"/>
    <property type="match status" value="1"/>
</dbReference>
<dbReference type="Pfam" id="PF24981">
    <property type="entry name" value="Beta-prop_ATRN-LZTR1"/>
    <property type="match status" value="1"/>
</dbReference>
<dbReference type="OMA" id="SHICITE"/>
<evidence type="ECO:0000313" key="4">
    <source>
        <dbReference type="EMBL" id="KAF0977978.1"/>
    </source>
</evidence>
<proteinExistence type="predicted"/>
<dbReference type="PANTHER" id="PTHR46093">
    <property type="entry name" value="ACYL-COA-BINDING DOMAIN-CONTAINING PROTEIN 5"/>
    <property type="match status" value="1"/>
</dbReference>
<keyword evidence="5" id="KW-1185">Reference proteome</keyword>
<evidence type="ECO:0000256" key="2">
    <source>
        <dbReference type="ARBA" id="ARBA00022737"/>
    </source>
</evidence>
<evidence type="ECO:0000313" key="5">
    <source>
        <dbReference type="Proteomes" id="UP000444721"/>
    </source>
</evidence>
<dbReference type="Proteomes" id="UP000444721">
    <property type="component" value="Unassembled WGS sequence"/>
</dbReference>
<feature type="domain" description="Attractin/MKLN-like beta-propeller" evidence="3">
    <location>
        <begin position="88"/>
        <end position="308"/>
    </location>
</feature>
<comment type="caution">
    <text evidence="4">The sequence shown here is derived from an EMBL/GenBank/DDBJ whole genome shotgun (WGS) entry which is preliminary data.</text>
</comment>
<accession>A0A6A5BVN2</accession>
<protein>
    <recommendedName>
        <fullName evidence="3">Attractin/MKLN-like beta-propeller domain-containing protein</fullName>
    </recommendedName>
</protein>
<dbReference type="VEuPathDB" id="AmoebaDB:FDP41_003300"/>
<evidence type="ECO:0000259" key="3">
    <source>
        <dbReference type="Pfam" id="PF24981"/>
    </source>
</evidence>